<evidence type="ECO:0000313" key="2">
    <source>
        <dbReference type="Proteomes" id="UP001628193"/>
    </source>
</evidence>
<evidence type="ECO:0000313" key="1">
    <source>
        <dbReference type="EMBL" id="GAB0057436.1"/>
    </source>
</evidence>
<dbReference type="Proteomes" id="UP001628193">
    <property type="component" value="Unassembled WGS sequence"/>
</dbReference>
<keyword evidence="2" id="KW-1185">Reference proteome</keyword>
<comment type="caution">
    <text evidence="1">The sequence shown here is derived from an EMBL/GenBank/DDBJ whole genome shotgun (WGS) entry which is preliminary data.</text>
</comment>
<dbReference type="EMBL" id="BAAFGK010000004">
    <property type="protein sequence ID" value="GAB0057436.1"/>
    <property type="molecule type" value="Genomic_DNA"/>
</dbReference>
<proteinExistence type="predicted"/>
<organism evidence="1 2">
    <name type="scientific">Candidatus Magnetaquiglobus chichijimensis</name>
    <dbReference type="NCBI Taxonomy" id="3141448"/>
    <lineage>
        <taxon>Bacteria</taxon>
        <taxon>Pseudomonadati</taxon>
        <taxon>Pseudomonadota</taxon>
        <taxon>Magnetococcia</taxon>
        <taxon>Magnetococcales</taxon>
        <taxon>Candidatus Magnetaquicoccaceae</taxon>
        <taxon>Candidatus Magnetaquiglobus</taxon>
    </lineage>
</organism>
<accession>A0ABQ0C971</accession>
<protein>
    <submittedName>
        <fullName evidence="1">Uncharacterized protein</fullName>
    </submittedName>
</protein>
<reference evidence="1 2" key="2">
    <citation type="submission" date="2024-09" db="EMBL/GenBank/DDBJ databases">
        <title>Draft genome sequence of Candidatus Magnetaquicoccaceae bacterium FCR-1.</title>
        <authorList>
            <person name="Shimoshige H."/>
            <person name="Shimamura S."/>
            <person name="Taoka A."/>
            <person name="Kobayashi H."/>
            <person name="Maekawa T."/>
        </authorList>
    </citation>
    <scope>NUCLEOTIDE SEQUENCE [LARGE SCALE GENOMIC DNA]</scope>
    <source>
        <strain evidence="1 2">FCR-1</strain>
    </source>
</reference>
<dbReference type="RefSeq" id="WP_420905126.1">
    <property type="nucleotide sequence ID" value="NZ_BAAFGK010000004.1"/>
</dbReference>
<name>A0ABQ0C971_9PROT</name>
<gene>
    <name evidence="1" type="ORF">SIID45300_01764</name>
</gene>
<sequence>MKDEMKIWVWIGALFFVCGVGWAGVIDLIDRRDKRVMQETLDRIRADTKGTGIYHIKGGEVSCAWVGGINVGSCWPHQLELCPRLEPLE</sequence>
<reference evidence="1 2" key="1">
    <citation type="submission" date="2024-05" db="EMBL/GenBank/DDBJ databases">
        <authorList>
            <consortium name="Candidatus Magnetaquicoccaceae bacterium FCR-1 genome sequencing consortium"/>
            <person name="Shimoshige H."/>
            <person name="Shimamura S."/>
            <person name="Taoka A."/>
            <person name="Kobayashi H."/>
            <person name="Maekawa T."/>
        </authorList>
    </citation>
    <scope>NUCLEOTIDE SEQUENCE [LARGE SCALE GENOMIC DNA]</scope>
    <source>
        <strain evidence="1 2">FCR-1</strain>
    </source>
</reference>